<keyword evidence="2" id="KW-1185">Reference proteome</keyword>
<dbReference type="RefSeq" id="WP_231487852.1">
    <property type="nucleotide sequence ID" value="NZ_BAAAZO010000001.1"/>
</dbReference>
<evidence type="ECO:0008006" key="3">
    <source>
        <dbReference type="Google" id="ProtNLM"/>
    </source>
</evidence>
<sequence length="135" mass="14835">MLDLALAQQLRKAGLAWNPLPGDRFVLPDRGMDEEVFVVSNMVVEVHDVPGGQVIGFNGTTEWALDSLEQQQVVWMPRETQLRELLAMRFVSLESVTGGFAVTFSRNDGTTLREVDADAESAYARAVLAVLEAKG</sequence>
<organism evidence="1 2">
    <name type="scientific">Kineosporia mesophila</name>
    <dbReference type="NCBI Taxonomy" id="566012"/>
    <lineage>
        <taxon>Bacteria</taxon>
        <taxon>Bacillati</taxon>
        <taxon>Actinomycetota</taxon>
        <taxon>Actinomycetes</taxon>
        <taxon>Kineosporiales</taxon>
        <taxon>Kineosporiaceae</taxon>
        <taxon>Kineosporia</taxon>
    </lineage>
</organism>
<proteinExistence type="predicted"/>
<evidence type="ECO:0000313" key="1">
    <source>
        <dbReference type="EMBL" id="GAA3596496.1"/>
    </source>
</evidence>
<dbReference type="EMBL" id="BAAAZO010000001">
    <property type="protein sequence ID" value="GAA3596496.1"/>
    <property type="molecule type" value="Genomic_DNA"/>
</dbReference>
<evidence type="ECO:0000313" key="2">
    <source>
        <dbReference type="Proteomes" id="UP001501074"/>
    </source>
</evidence>
<comment type="caution">
    <text evidence="1">The sequence shown here is derived from an EMBL/GenBank/DDBJ whole genome shotgun (WGS) entry which is preliminary data.</text>
</comment>
<protein>
    <recommendedName>
        <fullName evidence="3">Pilus assembly protein CpaE</fullName>
    </recommendedName>
</protein>
<reference evidence="2" key="1">
    <citation type="journal article" date="2019" name="Int. J. Syst. Evol. Microbiol.">
        <title>The Global Catalogue of Microorganisms (GCM) 10K type strain sequencing project: providing services to taxonomists for standard genome sequencing and annotation.</title>
        <authorList>
            <consortium name="The Broad Institute Genomics Platform"/>
            <consortium name="The Broad Institute Genome Sequencing Center for Infectious Disease"/>
            <person name="Wu L."/>
            <person name="Ma J."/>
        </authorList>
    </citation>
    <scope>NUCLEOTIDE SEQUENCE [LARGE SCALE GENOMIC DNA]</scope>
    <source>
        <strain evidence="2">JCM 16902</strain>
    </source>
</reference>
<accession>A0ABP6Z3G7</accession>
<dbReference type="Proteomes" id="UP001501074">
    <property type="component" value="Unassembled WGS sequence"/>
</dbReference>
<gene>
    <name evidence="1" type="ORF">GCM10022223_09660</name>
</gene>
<name>A0ABP6Z3G7_9ACTN</name>